<accession>A0A8G2CC57</accession>
<sequence>MTHYLQLNDFNVPGYNLTVTGDLEIRTEDLSGETSSTARVDKGVKPKKLNVSTNIKYQDAKKLRELIRVIEARGKNGEGMVYNITNRDANVAGITQVRVTDRFSWKPINGLQAWSITFTLREYLSVPEKVEKREKKTDTVAQKSEGTPVEPKTKTEDAEAPQQTASATQDPQTMLENILQTIDKALA</sequence>
<comment type="caution">
    <text evidence="2">The sequence shown here is derived from an EMBL/GenBank/DDBJ whole genome shotgun (WGS) entry which is preliminary data.</text>
</comment>
<name>A0A8G2CC57_9BACT</name>
<evidence type="ECO:0000313" key="3">
    <source>
        <dbReference type="Proteomes" id="UP000184001"/>
    </source>
</evidence>
<organism evidence="2 3">
    <name type="scientific">Halodesulfovibrio aestuarii</name>
    <dbReference type="NCBI Taxonomy" id="126333"/>
    <lineage>
        <taxon>Bacteria</taxon>
        <taxon>Pseudomonadati</taxon>
        <taxon>Thermodesulfobacteriota</taxon>
        <taxon>Desulfovibrionia</taxon>
        <taxon>Desulfovibrionales</taxon>
        <taxon>Desulfovibrionaceae</taxon>
        <taxon>Halodesulfovibrio</taxon>
    </lineage>
</organism>
<evidence type="ECO:0000313" key="2">
    <source>
        <dbReference type="EMBL" id="SHJ72444.1"/>
    </source>
</evidence>
<feature type="compositionally biased region" description="Polar residues" evidence="1">
    <location>
        <begin position="161"/>
        <end position="175"/>
    </location>
</feature>
<feature type="region of interest" description="Disordered" evidence="1">
    <location>
        <begin position="130"/>
        <end position="175"/>
    </location>
</feature>
<dbReference type="Proteomes" id="UP000184001">
    <property type="component" value="Unassembled WGS sequence"/>
</dbReference>
<dbReference type="Pfam" id="PF25759">
    <property type="entry name" value="HP1_ORF34"/>
    <property type="match status" value="1"/>
</dbReference>
<dbReference type="RefSeq" id="WP_019999262.1">
    <property type="nucleotide sequence ID" value="NZ_CP192220.1"/>
</dbReference>
<dbReference type="AlphaFoldDB" id="A0A8G2CC57"/>
<evidence type="ECO:0000256" key="1">
    <source>
        <dbReference type="SAM" id="MobiDB-lite"/>
    </source>
</evidence>
<dbReference type="InterPro" id="IPR057869">
    <property type="entry name" value="HP1_YO34"/>
</dbReference>
<gene>
    <name evidence="2" type="ORF">SAMN05660830_03089</name>
</gene>
<reference evidence="2 3" key="1">
    <citation type="submission" date="2016-11" db="EMBL/GenBank/DDBJ databases">
        <authorList>
            <person name="Varghese N."/>
            <person name="Submissions S."/>
        </authorList>
    </citation>
    <scope>NUCLEOTIDE SEQUENCE [LARGE SCALE GENOMIC DNA]</scope>
    <source>
        <strain evidence="2 3">DSM 17919</strain>
    </source>
</reference>
<proteinExistence type="predicted"/>
<protein>
    <submittedName>
        <fullName evidence="2">Uncharacterized protein</fullName>
    </submittedName>
</protein>
<dbReference type="EMBL" id="FQZR01000011">
    <property type="protein sequence ID" value="SHJ72444.1"/>
    <property type="molecule type" value="Genomic_DNA"/>
</dbReference>